<comment type="caution">
    <text evidence="6">The sequence shown here is derived from an EMBL/GenBank/DDBJ whole genome shotgun (WGS) entry which is preliminary data.</text>
</comment>
<dbReference type="EMBL" id="LWDP01000088">
    <property type="protein sequence ID" value="ORD93411.1"/>
    <property type="molecule type" value="Genomic_DNA"/>
</dbReference>
<dbReference type="OrthoDB" id="2196188at2759"/>
<evidence type="ECO:0000256" key="4">
    <source>
        <dbReference type="ARBA" id="ARBA00023136"/>
    </source>
</evidence>
<reference evidence="6 7" key="1">
    <citation type="journal article" date="2017" name="Environ. Microbiol.">
        <title>Decay of the glycolytic pathway and adaptation to intranuclear parasitism within Enterocytozoonidae microsporidia.</title>
        <authorList>
            <person name="Wiredu Boakye D."/>
            <person name="Jaroenlak P."/>
            <person name="Prachumwat A."/>
            <person name="Williams T.A."/>
            <person name="Bateman K.S."/>
            <person name="Itsathitphaisarn O."/>
            <person name="Sritunyalucksana K."/>
            <person name="Paszkiewicz K.H."/>
            <person name="Moore K.A."/>
            <person name="Stentiford G.D."/>
            <person name="Williams B.A."/>
        </authorList>
    </citation>
    <scope>NUCLEOTIDE SEQUENCE [LARGE SCALE GENOMIC DNA]</scope>
    <source>
        <strain evidence="6 7">GB1</strain>
    </source>
</reference>
<dbReference type="Pfam" id="PF04750">
    <property type="entry name" value="Far-17a_AIG1"/>
    <property type="match status" value="1"/>
</dbReference>
<feature type="transmembrane region" description="Helical" evidence="5">
    <location>
        <begin position="156"/>
        <end position="177"/>
    </location>
</feature>
<keyword evidence="3 5" id="KW-1133">Transmembrane helix</keyword>
<proteinExistence type="predicted"/>
<dbReference type="GO" id="GO:0016020">
    <property type="term" value="C:membrane"/>
    <property type="evidence" value="ECO:0007669"/>
    <property type="project" value="InterPro"/>
</dbReference>
<evidence type="ECO:0000313" key="7">
    <source>
        <dbReference type="Proteomes" id="UP000192639"/>
    </source>
</evidence>
<feature type="transmembrane region" description="Helical" evidence="5">
    <location>
        <begin position="227"/>
        <end position="250"/>
    </location>
</feature>
<evidence type="ECO:0000256" key="5">
    <source>
        <dbReference type="SAM" id="Phobius"/>
    </source>
</evidence>
<dbReference type="AlphaFoldDB" id="A0A1Y1S4U7"/>
<feature type="transmembrane region" description="Helical" evidence="5">
    <location>
        <begin position="197"/>
        <end position="215"/>
    </location>
</feature>
<gene>
    <name evidence="6" type="ORF">ECANGB1_2295</name>
</gene>
<feature type="transmembrane region" description="Helical" evidence="5">
    <location>
        <begin position="68"/>
        <end position="89"/>
    </location>
</feature>
<protein>
    <submittedName>
        <fullName evidence="6">Uncharacterized protein</fullName>
    </submittedName>
</protein>
<name>A0A1Y1S4U7_9MICR</name>
<organism evidence="6 7">
    <name type="scientific">Enterospora canceri</name>
    <dbReference type="NCBI Taxonomy" id="1081671"/>
    <lineage>
        <taxon>Eukaryota</taxon>
        <taxon>Fungi</taxon>
        <taxon>Fungi incertae sedis</taxon>
        <taxon>Microsporidia</taxon>
        <taxon>Enterocytozoonidae</taxon>
        <taxon>Enterospora</taxon>
    </lineage>
</organism>
<evidence type="ECO:0000256" key="3">
    <source>
        <dbReference type="ARBA" id="ARBA00022989"/>
    </source>
</evidence>
<evidence type="ECO:0000256" key="1">
    <source>
        <dbReference type="ARBA" id="ARBA00004127"/>
    </source>
</evidence>
<keyword evidence="7" id="KW-1185">Reference proteome</keyword>
<feature type="transmembrane region" description="Helical" evidence="5">
    <location>
        <begin position="262"/>
        <end position="285"/>
    </location>
</feature>
<evidence type="ECO:0000256" key="2">
    <source>
        <dbReference type="ARBA" id="ARBA00022692"/>
    </source>
</evidence>
<keyword evidence="4 5" id="KW-0472">Membrane</keyword>
<dbReference type="Proteomes" id="UP000192639">
    <property type="component" value="Unassembled WGS sequence"/>
</dbReference>
<comment type="subcellular location">
    <subcellularLocation>
        <location evidence="1">Endomembrane system</location>
        <topology evidence="1">Multi-pass membrane protein</topology>
    </subcellularLocation>
</comment>
<evidence type="ECO:0000313" key="6">
    <source>
        <dbReference type="EMBL" id="ORD93411.1"/>
    </source>
</evidence>
<dbReference type="GO" id="GO:0012505">
    <property type="term" value="C:endomembrane system"/>
    <property type="evidence" value="ECO:0007669"/>
    <property type="project" value="UniProtKB-SubCell"/>
</dbReference>
<keyword evidence="2 5" id="KW-0812">Transmembrane</keyword>
<dbReference type="VEuPathDB" id="MicrosporidiaDB:ECANGB1_2295"/>
<feature type="transmembrane region" description="Helical" evidence="5">
    <location>
        <begin position="116"/>
        <end position="135"/>
    </location>
</feature>
<dbReference type="InterPro" id="IPR006838">
    <property type="entry name" value="ADTRP_AIG1"/>
</dbReference>
<sequence>MNSIEQKCPININPYDIPFGQCVYYTTLTVYVFVKYLKQHNIVGKLDLIIRMSHSIDMLLDANGLYSFYYGILVQYDNLIFLVLLSYALSEYSQNINMLEYYRSHVSIPDIPRCYYFTYNCIFGTYLVVVLRMIGTASRLISEKYAHIHRRLITKLTTTVTTFNLILITLFWPLYFYDPILVKPYYTLIDGLNTPPFTEISMHLLPFMICIWMYREIRTPPDHTDRILLVLGGVYATIMLLICKYTTGIFPYLFLNEMGPTGFLFLSVIISLIGMILQVVLYRYVSSY</sequence>
<accession>A0A1Y1S4U7</accession>